<gene>
    <name evidence="1" type="ORF">ACFOZY_00210</name>
</gene>
<accession>A0ABV8WZZ9</accession>
<proteinExistence type="predicted"/>
<comment type="caution">
    <text evidence="1">The sequence shown here is derived from an EMBL/GenBank/DDBJ whole genome shotgun (WGS) entry which is preliminary data.</text>
</comment>
<organism evidence="1 2">
    <name type="scientific">Chungangia koreensis</name>
    <dbReference type="NCBI Taxonomy" id="752657"/>
    <lineage>
        <taxon>Bacteria</taxon>
        <taxon>Bacillati</taxon>
        <taxon>Bacillota</taxon>
        <taxon>Bacilli</taxon>
        <taxon>Lactobacillales</taxon>
        <taxon>Chungangia</taxon>
    </lineage>
</organism>
<dbReference type="RefSeq" id="WP_378150975.1">
    <property type="nucleotide sequence ID" value="NZ_JBHSEC010000001.1"/>
</dbReference>
<evidence type="ECO:0000313" key="2">
    <source>
        <dbReference type="Proteomes" id="UP001595817"/>
    </source>
</evidence>
<protein>
    <submittedName>
        <fullName evidence="1">Uncharacterized protein</fullName>
    </submittedName>
</protein>
<reference evidence="2" key="1">
    <citation type="journal article" date="2019" name="Int. J. Syst. Evol. Microbiol.">
        <title>The Global Catalogue of Microorganisms (GCM) 10K type strain sequencing project: providing services to taxonomists for standard genome sequencing and annotation.</title>
        <authorList>
            <consortium name="The Broad Institute Genomics Platform"/>
            <consortium name="The Broad Institute Genome Sequencing Center for Infectious Disease"/>
            <person name="Wu L."/>
            <person name="Ma J."/>
        </authorList>
    </citation>
    <scope>NUCLEOTIDE SEQUENCE [LARGE SCALE GENOMIC DNA]</scope>
    <source>
        <strain evidence="2">CCUG 59778</strain>
    </source>
</reference>
<sequence length="145" mass="16928">MKVARIIVVMFALLFLLVWSYKYQEQPTEETLFTVDQITHTNIEQLQVHQIALNETRVIEDPVAIKMFATKFKELNNINESSVDVGKPIYLIYVVNNGRYPHTPISVYRDSLEFHGKRRDMNSEESSSFFKILEEIQKNSKEQGS</sequence>
<dbReference type="Proteomes" id="UP001595817">
    <property type="component" value="Unassembled WGS sequence"/>
</dbReference>
<name>A0ABV8WZZ9_9LACT</name>
<dbReference type="EMBL" id="JBHSEC010000001">
    <property type="protein sequence ID" value="MFC4408846.1"/>
    <property type="molecule type" value="Genomic_DNA"/>
</dbReference>
<keyword evidence="2" id="KW-1185">Reference proteome</keyword>
<evidence type="ECO:0000313" key="1">
    <source>
        <dbReference type="EMBL" id="MFC4408846.1"/>
    </source>
</evidence>